<organism evidence="2 3">
    <name type="scientific">Neurospora hispaniola</name>
    <dbReference type="NCBI Taxonomy" id="588809"/>
    <lineage>
        <taxon>Eukaryota</taxon>
        <taxon>Fungi</taxon>
        <taxon>Dikarya</taxon>
        <taxon>Ascomycota</taxon>
        <taxon>Pezizomycotina</taxon>
        <taxon>Sordariomycetes</taxon>
        <taxon>Sordariomycetidae</taxon>
        <taxon>Sordariales</taxon>
        <taxon>Sordariaceae</taxon>
        <taxon>Neurospora</taxon>
    </lineage>
</organism>
<dbReference type="GeneID" id="87876466"/>
<proteinExistence type="predicted"/>
<evidence type="ECO:0000313" key="3">
    <source>
        <dbReference type="Proteomes" id="UP001285908"/>
    </source>
</evidence>
<dbReference type="AlphaFoldDB" id="A0AAJ0MTE1"/>
<feature type="compositionally biased region" description="Basic residues" evidence="1">
    <location>
        <begin position="157"/>
        <end position="166"/>
    </location>
</feature>
<evidence type="ECO:0000313" key="2">
    <source>
        <dbReference type="EMBL" id="KAK3495296.1"/>
    </source>
</evidence>
<gene>
    <name evidence="2" type="ORF">B0T23DRAFT_404036</name>
</gene>
<keyword evidence="3" id="KW-1185">Reference proteome</keyword>
<dbReference type="RefSeq" id="XP_062694725.1">
    <property type="nucleotide sequence ID" value="XM_062838844.1"/>
</dbReference>
<dbReference type="EMBL" id="JAULSX010000003">
    <property type="protein sequence ID" value="KAK3495296.1"/>
    <property type="molecule type" value="Genomic_DNA"/>
</dbReference>
<name>A0AAJ0MTE1_9PEZI</name>
<sequence length="465" mass="49337">MDPKSPLGLGHPTPSFTDLRVDARTTDDASTSSEEAGGSFHVAERRNVLNGCMTALPISSQLEITHSARPTEYHSYSWETLNDPSTFAAVDKIFNATSTTSTGCTDDRPTKIRRLSSAMKSSNTKDANFIETSNITRASNTSPQLCHSTICTSCKKPRRSSGHGHRLPVVPSPINGPSRHGDTVQNLQHSDTARPKLVALATKPTQNISLPYSSARSVPIPSQGVPNGSPSPVMTSSMKESHTGHGNPLSTATPIARVANNINISATVNNSRCSSAPPIPRGSRASTTDQSFAFKGNRSSTAMPIPHMASNMAPSATVNTMPPSPPIPSMANNGSQHATVNPIVPAPPIPSLSMANNVTQAATTWPRCRGSTRQQVYHPCKHSPAHLAWKRTATQCMDCLANAPRGNKRTNVEARVAAGHNPCSKCFVEDARPGGGLCEDCVAMGRNNLALRNAGNGKRKHANAN</sequence>
<accession>A0AAJ0MTE1</accession>
<feature type="region of interest" description="Disordered" evidence="1">
    <location>
        <begin position="1"/>
        <end position="38"/>
    </location>
</feature>
<reference evidence="2 3" key="1">
    <citation type="journal article" date="2023" name="Mol. Phylogenet. Evol.">
        <title>Genome-scale phylogeny and comparative genomics of the fungal order Sordariales.</title>
        <authorList>
            <person name="Hensen N."/>
            <person name="Bonometti L."/>
            <person name="Westerberg I."/>
            <person name="Brannstrom I.O."/>
            <person name="Guillou S."/>
            <person name="Cros-Aarteil S."/>
            <person name="Calhoun S."/>
            <person name="Haridas S."/>
            <person name="Kuo A."/>
            <person name="Mondo S."/>
            <person name="Pangilinan J."/>
            <person name="Riley R."/>
            <person name="LaButti K."/>
            <person name="Andreopoulos B."/>
            <person name="Lipzen A."/>
            <person name="Chen C."/>
            <person name="Yan M."/>
            <person name="Daum C."/>
            <person name="Ng V."/>
            <person name="Clum A."/>
            <person name="Steindorff A."/>
            <person name="Ohm R.A."/>
            <person name="Martin F."/>
            <person name="Silar P."/>
            <person name="Natvig D.O."/>
            <person name="Lalanne C."/>
            <person name="Gautier V."/>
            <person name="Ament-Velasquez S.L."/>
            <person name="Kruys A."/>
            <person name="Hutchinson M.I."/>
            <person name="Powell A.J."/>
            <person name="Barry K."/>
            <person name="Miller A.N."/>
            <person name="Grigoriev I.V."/>
            <person name="Debuchy R."/>
            <person name="Gladieux P."/>
            <person name="Hiltunen Thoren M."/>
            <person name="Johannesson H."/>
        </authorList>
    </citation>
    <scope>NUCLEOTIDE SEQUENCE [LARGE SCALE GENOMIC DNA]</scope>
    <source>
        <strain evidence="2 3">FGSC 10403</strain>
    </source>
</reference>
<feature type="compositionally biased region" description="Polar residues" evidence="1">
    <location>
        <begin position="224"/>
        <end position="238"/>
    </location>
</feature>
<feature type="region of interest" description="Disordered" evidence="1">
    <location>
        <begin position="157"/>
        <end position="185"/>
    </location>
</feature>
<comment type="caution">
    <text evidence="2">The sequence shown here is derived from an EMBL/GenBank/DDBJ whole genome shotgun (WGS) entry which is preliminary data.</text>
</comment>
<evidence type="ECO:0000256" key="1">
    <source>
        <dbReference type="SAM" id="MobiDB-lite"/>
    </source>
</evidence>
<feature type="region of interest" description="Disordered" evidence="1">
    <location>
        <begin position="212"/>
        <end position="247"/>
    </location>
</feature>
<protein>
    <submittedName>
        <fullName evidence="2">Uncharacterized protein</fullName>
    </submittedName>
</protein>
<dbReference type="Proteomes" id="UP001285908">
    <property type="component" value="Unassembled WGS sequence"/>
</dbReference>
<feature type="region of interest" description="Disordered" evidence="1">
    <location>
        <begin position="271"/>
        <end position="290"/>
    </location>
</feature>